<feature type="transmembrane region" description="Helical" evidence="2">
    <location>
        <begin position="275"/>
        <end position="292"/>
    </location>
</feature>
<organism evidence="4 5">
    <name type="scientific">Aquisalimonas asiatica</name>
    <dbReference type="NCBI Taxonomy" id="406100"/>
    <lineage>
        <taxon>Bacteria</taxon>
        <taxon>Pseudomonadati</taxon>
        <taxon>Pseudomonadota</taxon>
        <taxon>Gammaproteobacteria</taxon>
        <taxon>Chromatiales</taxon>
        <taxon>Ectothiorhodospiraceae</taxon>
        <taxon>Aquisalimonas</taxon>
    </lineage>
</organism>
<evidence type="ECO:0000313" key="4">
    <source>
        <dbReference type="EMBL" id="SEO98395.1"/>
    </source>
</evidence>
<keyword evidence="5" id="KW-1185">Reference proteome</keyword>
<proteinExistence type="predicted"/>
<feature type="transmembrane region" description="Helical" evidence="2">
    <location>
        <begin position="344"/>
        <end position="365"/>
    </location>
</feature>
<feature type="transmembrane region" description="Helical" evidence="2">
    <location>
        <begin position="163"/>
        <end position="182"/>
    </location>
</feature>
<keyword evidence="2" id="KW-0812">Transmembrane</keyword>
<evidence type="ECO:0000313" key="5">
    <source>
        <dbReference type="Proteomes" id="UP000199657"/>
    </source>
</evidence>
<evidence type="ECO:0000256" key="1">
    <source>
        <dbReference type="SAM" id="MobiDB-lite"/>
    </source>
</evidence>
<keyword evidence="2" id="KW-1133">Transmembrane helix</keyword>
<feature type="transmembrane region" description="Helical" evidence="2">
    <location>
        <begin position="228"/>
        <end position="245"/>
    </location>
</feature>
<feature type="transmembrane region" description="Helical" evidence="2">
    <location>
        <begin position="20"/>
        <end position="41"/>
    </location>
</feature>
<dbReference type="Proteomes" id="UP000199657">
    <property type="component" value="Unassembled WGS sequence"/>
</dbReference>
<dbReference type="Pfam" id="PF04892">
    <property type="entry name" value="VanZ"/>
    <property type="match status" value="1"/>
</dbReference>
<feature type="compositionally biased region" description="Low complexity" evidence="1">
    <location>
        <begin position="404"/>
        <end position="416"/>
    </location>
</feature>
<feature type="transmembrane region" description="Helical" evidence="2">
    <location>
        <begin position="96"/>
        <end position="117"/>
    </location>
</feature>
<gene>
    <name evidence="4" type="ORF">SAMN04488052_105191</name>
</gene>
<name>A0A1H8U5F9_9GAMM</name>
<feature type="transmembrane region" description="Helical" evidence="2">
    <location>
        <begin position="251"/>
        <end position="268"/>
    </location>
</feature>
<protein>
    <submittedName>
        <fullName evidence="4">VanZ like family protein</fullName>
    </submittedName>
</protein>
<dbReference type="RefSeq" id="WP_091644571.1">
    <property type="nucleotide sequence ID" value="NZ_FOEG01000005.1"/>
</dbReference>
<reference evidence="4 5" key="1">
    <citation type="submission" date="2016-10" db="EMBL/GenBank/DDBJ databases">
        <authorList>
            <person name="de Groot N.N."/>
        </authorList>
    </citation>
    <scope>NUCLEOTIDE SEQUENCE [LARGE SCALE GENOMIC DNA]</scope>
    <source>
        <strain evidence="4 5">CGMCC 1.6291</strain>
    </source>
</reference>
<feature type="transmembrane region" description="Helical" evidence="2">
    <location>
        <begin position="129"/>
        <end position="151"/>
    </location>
</feature>
<feature type="transmembrane region" description="Helical" evidence="2">
    <location>
        <begin position="70"/>
        <end position="89"/>
    </location>
</feature>
<dbReference type="EMBL" id="FOEG01000005">
    <property type="protein sequence ID" value="SEO98395.1"/>
    <property type="molecule type" value="Genomic_DNA"/>
</dbReference>
<feature type="transmembrane region" description="Helical" evidence="2">
    <location>
        <begin position="202"/>
        <end position="221"/>
    </location>
</feature>
<accession>A0A1H8U5F9</accession>
<dbReference type="STRING" id="406100.SAMN04488052_105191"/>
<sequence length="416" mass="46274">MSTDHVAAGRVEGARREHLATVRVLFVLSALGIIYGSLYPFDFDFGLMPAYKVEELLFSGWDEQLGTLNLMTNILLFIPYGLFGVLAFASWRWYWAWPALAVITVVVAFGVQVLQLWLPGRVPTFADGIINLGGLAIGAGLAYIPVVRRLLTQRHAYAREIMALPFLLMLCWLAYRLFPFVPSVAISSIKDGLRPILLEPELRPFDVFHNAVAWIVFAHLWERCRLPWLMLWLVIPGVVLAPIGIADNALALHNVIGAAVALVAWWGLRSQVRRPVEVVVLLLMTMLLVQGLRPFEYGPSEFTWLPFQGFLGGSMVINTLSLLEKTFLYGSLVWLILEASQSRATALLLPVILLAAIEAAQTQIATRSAEVTDPVMAALFWAVVMVGWRPERARVGRSGRRRVSGGQSRSSRTASR</sequence>
<keyword evidence="2" id="KW-0472">Membrane</keyword>
<feature type="region of interest" description="Disordered" evidence="1">
    <location>
        <begin position="397"/>
        <end position="416"/>
    </location>
</feature>
<evidence type="ECO:0000256" key="2">
    <source>
        <dbReference type="SAM" id="Phobius"/>
    </source>
</evidence>
<evidence type="ECO:0000259" key="3">
    <source>
        <dbReference type="Pfam" id="PF04892"/>
    </source>
</evidence>
<feature type="transmembrane region" description="Helical" evidence="2">
    <location>
        <begin position="371"/>
        <end position="388"/>
    </location>
</feature>
<dbReference type="InterPro" id="IPR006976">
    <property type="entry name" value="VanZ-like"/>
</dbReference>
<feature type="domain" description="VanZ-like" evidence="3">
    <location>
        <begin position="39"/>
        <end position="144"/>
    </location>
</feature>
<dbReference type="OrthoDB" id="283584at2"/>
<dbReference type="AlphaFoldDB" id="A0A1H8U5F9"/>